<accession>A0A7Z1BP18</accession>
<feature type="signal peptide" evidence="1">
    <location>
        <begin position="1"/>
        <end position="23"/>
    </location>
</feature>
<feature type="chain" id="PRO_5031048040" description="Type 1 fimbrial protein" evidence="1">
    <location>
        <begin position="24"/>
        <end position="190"/>
    </location>
</feature>
<sequence>MKKYTLPLCGLAISLGMVSSAMAAPVTGSQTISGTLTAPTCTISMPTEHKIEDVTFLMLRTTTSYGSTISTTPIGKIVIKNCENVSASAMNSAGRDPTALGSGRFTYENNKTRDFAKEPLIYQLERTPNKDIADGRVGNVFRMNGTNTVILKDGDGLNFKLVRGRAPAGNIAGDYIGNYSADLTFTFNYS</sequence>
<gene>
    <name evidence="2" type="ORF">R545_23085</name>
</gene>
<dbReference type="RefSeq" id="WP_085346524.1">
    <property type="nucleotide sequence ID" value="NZ_NBRZ01000021.1"/>
</dbReference>
<evidence type="ECO:0008006" key="3">
    <source>
        <dbReference type="Google" id="ProtNLM"/>
    </source>
</evidence>
<reference evidence="2" key="1">
    <citation type="submission" date="2017-03" db="EMBL/GenBank/DDBJ databases">
        <title>Salmonella serotype comparative study.</title>
        <authorList>
            <person name="Liao J."/>
        </authorList>
    </citation>
    <scope>NUCLEOTIDE SEQUENCE [LARGE SCALE GENOMIC DNA]</scope>
    <source>
        <strain evidence="2">NY_FSL S10-1123</strain>
    </source>
</reference>
<comment type="caution">
    <text evidence="2">The sequence shown here is derived from an EMBL/GenBank/DDBJ whole genome shotgun (WGS) entry which is preliminary data.</text>
</comment>
<evidence type="ECO:0000313" key="2">
    <source>
        <dbReference type="EMBL" id="OSG80237.1"/>
    </source>
</evidence>
<evidence type="ECO:0000256" key="1">
    <source>
        <dbReference type="SAM" id="SignalP"/>
    </source>
</evidence>
<protein>
    <recommendedName>
        <fullName evidence="3">Type 1 fimbrial protein</fullName>
    </recommendedName>
</protein>
<proteinExistence type="predicted"/>
<organism evidence="2">
    <name type="scientific">Salmonella enterica subsp. diarizonae serovar Rough:r:z</name>
    <dbReference type="NCBI Taxonomy" id="1974321"/>
    <lineage>
        <taxon>Bacteria</taxon>
        <taxon>Pseudomonadati</taxon>
        <taxon>Pseudomonadota</taxon>
        <taxon>Gammaproteobacteria</taxon>
        <taxon>Enterobacterales</taxon>
        <taxon>Enterobacteriaceae</taxon>
        <taxon>Salmonella</taxon>
    </lineage>
</organism>
<dbReference type="Proteomes" id="UP000868516">
    <property type="component" value="Unassembled WGS sequence"/>
</dbReference>
<keyword evidence="1" id="KW-0732">Signal</keyword>
<name>A0A7Z1BP18_SALDZ</name>
<dbReference type="EMBL" id="NBRZ01000021">
    <property type="protein sequence ID" value="OSG80237.1"/>
    <property type="molecule type" value="Genomic_DNA"/>
</dbReference>
<dbReference type="AlphaFoldDB" id="A0A7Z1BP18"/>